<evidence type="ECO:0000313" key="1">
    <source>
        <dbReference type="EMBL" id="RRT84667.1"/>
    </source>
</evidence>
<protein>
    <submittedName>
        <fullName evidence="1">Uncharacterized protein</fullName>
    </submittedName>
</protein>
<proteinExistence type="predicted"/>
<dbReference type="EMBL" id="AMZH03000256">
    <property type="protein sequence ID" value="RRT84667.1"/>
    <property type="molecule type" value="Genomic_DNA"/>
</dbReference>
<reference evidence="1 2" key="1">
    <citation type="journal article" date="2014" name="Agronomy (Basel)">
        <title>A Draft Genome Sequence for Ensete ventricosum, the Drought-Tolerant Tree Against Hunger.</title>
        <authorList>
            <person name="Harrison J."/>
            <person name="Moore K.A."/>
            <person name="Paszkiewicz K."/>
            <person name="Jones T."/>
            <person name="Grant M."/>
            <person name="Ambacheew D."/>
            <person name="Muzemil S."/>
            <person name="Studholme D.J."/>
        </authorList>
    </citation>
    <scope>NUCLEOTIDE SEQUENCE [LARGE SCALE GENOMIC DNA]</scope>
</reference>
<sequence length="164" mass="17988">MTLRHRQRFLPQCNKNRATSASYVATVRPPLHTTEVPSLPATSPQPLFVAAIGPPLLATEVSSCQRPLPYYHPPPPIASLPFPTTAIPLPSLLPTSFTSPAEERTVVHRGDMVEASHTANNDGRLTASPTIIVVFQVNRLTHSQICQNILLSVSVLRLRPRHII</sequence>
<accession>A0A427B878</accession>
<gene>
    <name evidence="1" type="ORF">B296_00009301</name>
</gene>
<name>A0A427B878_ENSVE</name>
<evidence type="ECO:0000313" key="2">
    <source>
        <dbReference type="Proteomes" id="UP000287651"/>
    </source>
</evidence>
<comment type="caution">
    <text evidence="1">The sequence shown here is derived from an EMBL/GenBank/DDBJ whole genome shotgun (WGS) entry which is preliminary data.</text>
</comment>
<dbReference type="AlphaFoldDB" id="A0A427B878"/>
<organism evidence="1 2">
    <name type="scientific">Ensete ventricosum</name>
    <name type="common">Abyssinian banana</name>
    <name type="synonym">Musa ensete</name>
    <dbReference type="NCBI Taxonomy" id="4639"/>
    <lineage>
        <taxon>Eukaryota</taxon>
        <taxon>Viridiplantae</taxon>
        <taxon>Streptophyta</taxon>
        <taxon>Embryophyta</taxon>
        <taxon>Tracheophyta</taxon>
        <taxon>Spermatophyta</taxon>
        <taxon>Magnoliopsida</taxon>
        <taxon>Liliopsida</taxon>
        <taxon>Zingiberales</taxon>
        <taxon>Musaceae</taxon>
        <taxon>Ensete</taxon>
    </lineage>
</organism>
<dbReference type="Proteomes" id="UP000287651">
    <property type="component" value="Unassembled WGS sequence"/>
</dbReference>